<keyword evidence="3" id="KW-0687">Ribonucleoprotein</keyword>
<dbReference type="Gene3D" id="2.40.50.140">
    <property type="entry name" value="Nucleic acid-binding proteins"/>
    <property type="match status" value="5"/>
</dbReference>
<feature type="domain" description="S1 motif" evidence="4">
    <location>
        <begin position="454"/>
        <end position="519"/>
    </location>
</feature>
<keyword evidence="2 5" id="KW-0689">Ribosomal protein</keyword>
<dbReference type="PANTHER" id="PTHR10724:SF7">
    <property type="entry name" value="SMALL RIBOSOMAL SUBUNIT PROTEIN BS1C"/>
    <property type="match status" value="1"/>
</dbReference>
<evidence type="ECO:0000256" key="2">
    <source>
        <dbReference type="ARBA" id="ARBA00022980"/>
    </source>
</evidence>
<name>A0A1V9VE33_9BACT</name>
<feature type="domain" description="S1 motif" evidence="4">
    <location>
        <begin position="282"/>
        <end position="352"/>
    </location>
</feature>
<evidence type="ECO:0000256" key="3">
    <source>
        <dbReference type="ARBA" id="ARBA00023274"/>
    </source>
</evidence>
<evidence type="ECO:0000259" key="4">
    <source>
        <dbReference type="PROSITE" id="PS50126"/>
    </source>
</evidence>
<dbReference type="EMBL" id="LNTC01000007">
    <property type="protein sequence ID" value="OQR42179.1"/>
    <property type="molecule type" value="Genomic_DNA"/>
</dbReference>
<dbReference type="InterPro" id="IPR003029">
    <property type="entry name" value="S1_domain"/>
</dbReference>
<dbReference type="Pfam" id="PF00575">
    <property type="entry name" value="S1"/>
    <property type="match status" value="5"/>
</dbReference>
<dbReference type="GO" id="GO:0022627">
    <property type="term" value="C:cytosolic small ribosomal subunit"/>
    <property type="evidence" value="ECO:0007669"/>
    <property type="project" value="TreeGrafter"/>
</dbReference>
<reference evidence="5 6" key="1">
    <citation type="submission" date="2017-04" db="EMBL/GenBank/DDBJ databases">
        <title>Accumulation and expression of multiple antibiotic resistance genes in Arcobacter cryaerophilus that thrives in sewage.</title>
        <authorList>
            <person name="Millar J.A."/>
            <person name="Raghavan R."/>
        </authorList>
    </citation>
    <scope>NUCLEOTIDE SEQUENCE [LARGE SCALE GENOMIC DNA]</scope>
    <source>
        <strain evidence="5 6">AZT-1</strain>
    </source>
</reference>
<accession>A0A1V9VE33</accession>
<dbReference type="GO" id="GO:0006412">
    <property type="term" value="P:translation"/>
    <property type="evidence" value="ECO:0007669"/>
    <property type="project" value="TreeGrafter"/>
</dbReference>
<dbReference type="PRINTS" id="PR00681">
    <property type="entry name" value="RIBOSOMALS1"/>
</dbReference>
<evidence type="ECO:0000313" key="6">
    <source>
        <dbReference type="Proteomes" id="UP000192599"/>
    </source>
</evidence>
<comment type="similarity">
    <text evidence="1">Belongs to the bacterial ribosomal protein bS1 family.</text>
</comment>
<dbReference type="GO" id="GO:0003735">
    <property type="term" value="F:structural constituent of ribosome"/>
    <property type="evidence" value="ECO:0007669"/>
    <property type="project" value="TreeGrafter"/>
</dbReference>
<evidence type="ECO:0000313" key="5">
    <source>
        <dbReference type="EMBL" id="OQR42179.1"/>
    </source>
</evidence>
<organism evidence="5 6">
    <name type="scientific">Aliarcobacter cryaerophilus</name>
    <dbReference type="NCBI Taxonomy" id="28198"/>
    <lineage>
        <taxon>Bacteria</taxon>
        <taxon>Pseudomonadati</taxon>
        <taxon>Campylobacterota</taxon>
        <taxon>Epsilonproteobacteria</taxon>
        <taxon>Campylobacterales</taxon>
        <taxon>Arcobacteraceae</taxon>
        <taxon>Aliarcobacter</taxon>
    </lineage>
</organism>
<dbReference type="RefSeq" id="WP_066168319.1">
    <property type="nucleotide sequence ID" value="NZ_CP060694.1"/>
</dbReference>
<dbReference type="InterPro" id="IPR035104">
    <property type="entry name" value="Ribosomal_protein_S1-like"/>
</dbReference>
<evidence type="ECO:0000256" key="1">
    <source>
        <dbReference type="ARBA" id="ARBA00006767"/>
    </source>
</evidence>
<feature type="domain" description="S1 motif" evidence="4">
    <location>
        <begin position="28"/>
        <end position="91"/>
    </location>
</feature>
<feature type="domain" description="S1 motif" evidence="4">
    <location>
        <begin position="197"/>
        <end position="265"/>
    </location>
</feature>
<dbReference type="PROSITE" id="PS50126">
    <property type="entry name" value="S1"/>
    <property type="match status" value="6"/>
</dbReference>
<dbReference type="Proteomes" id="UP000192599">
    <property type="component" value="Unassembled WGS sequence"/>
</dbReference>
<dbReference type="InterPro" id="IPR050437">
    <property type="entry name" value="Ribos_protein_bS1-like"/>
</dbReference>
<feature type="domain" description="S1 motif" evidence="4">
    <location>
        <begin position="369"/>
        <end position="437"/>
    </location>
</feature>
<dbReference type="InterPro" id="IPR012340">
    <property type="entry name" value="NA-bd_OB-fold"/>
</dbReference>
<comment type="caution">
    <text evidence="5">The sequence shown here is derived from an EMBL/GenBank/DDBJ whole genome shotgun (WGS) entry which is preliminary data.</text>
</comment>
<dbReference type="AlphaFoldDB" id="A0A1V9VE33"/>
<sequence length="551" mass="61909">MRMEDIDLGEDFDFEQMLNESFEQSENNSVVDGVIVDINAERVLVDVGQKIEGLLSLSEITTNGEIKYKVGDTIPVMLMGNRGERPSISHKKVLQKEKFNNFIAKHGENFEDVTIEAKIVSVKQRGGFTLEDADGCEYFMPLAQSYMKTIGAIGKTVKAKVIKVNKNQNSIIVSRKKLIEEGKSEKDSKIAKILENKEPINGVIKKITSYGMFVDLGGIDGLVNYNEISYKGPVNPANYYAEGDTVSVIVLSYDKNKQHLSLSIKAALSNPWEEIKDRLEVGDTITVTVSNFESYGAFVDLGNDIEGLLHISELSWNKNIKNPKEILNIGDEINVEVIELNFEQKRLRVSLKNLQEKPFNKFVNSHKVGDVLKGKIATLTEFGAFVTIGDVDGLLHNEESSWEPNSKCKNLFKKGDEVEVKIIKIDREKENISLSIKEIATSPAKDFQDKYKIGDIVKGAVKDKKDFGLFIKLENNLDGLVRTEDFGPLNIDEVSIGDEIEAVVINIDTKKNRVRLSIRRLEQQQERDMLKSVNDDMSMTLGDAIKDQFKK</sequence>
<feature type="domain" description="S1 motif" evidence="4">
    <location>
        <begin position="112"/>
        <end position="176"/>
    </location>
</feature>
<dbReference type="GO" id="GO:0003729">
    <property type="term" value="F:mRNA binding"/>
    <property type="evidence" value="ECO:0007669"/>
    <property type="project" value="TreeGrafter"/>
</dbReference>
<dbReference type="SMART" id="SM00316">
    <property type="entry name" value="S1"/>
    <property type="match status" value="6"/>
</dbReference>
<dbReference type="PANTHER" id="PTHR10724">
    <property type="entry name" value="30S RIBOSOMAL PROTEIN S1"/>
    <property type="match status" value="1"/>
</dbReference>
<gene>
    <name evidence="5" type="ORF">AS859_01360</name>
</gene>
<proteinExistence type="inferred from homology"/>
<dbReference type="SUPFAM" id="SSF50249">
    <property type="entry name" value="Nucleic acid-binding proteins"/>
    <property type="match status" value="6"/>
</dbReference>
<dbReference type="NCBIfam" id="NF004956">
    <property type="entry name" value="PRK06299.1-6"/>
    <property type="match status" value="1"/>
</dbReference>
<protein>
    <submittedName>
        <fullName evidence="5">30S ribosomal protein S1</fullName>
    </submittedName>
</protein>